<dbReference type="EMBL" id="CAADFG010000015">
    <property type="protein sequence ID" value="VFJ89471.1"/>
    <property type="molecule type" value="Genomic_DNA"/>
</dbReference>
<evidence type="ECO:0008006" key="3">
    <source>
        <dbReference type="Google" id="ProtNLM"/>
    </source>
</evidence>
<gene>
    <name evidence="1" type="ORF">BECKH772A_GA0070896_1001513</name>
    <name evidence="2" type="ORF">BECKH772B_GA0070898_1001313</name>
</gene>
<dbReference type="SUPFAM" id="SSF143011">
    <property type="entry name" value="RelE-like"/>
    <property type="match status" value="1"/>
</dbReference>
<evidence type="ECO:0000313" key="1">
    <source>
        <dbReference type="EMBL" id="VFJ89471.1"/>
    </source>
</evidence>
<dbReference type="InterPro" id="IPR035093">
    <property type="entry name" value="RelE/ParE_toxin_dom_sf"/>
</dbReference>
<organism evidence="1">
    <name type="scientific">Candidatus Kentrum eta</name>
    <dbReference type="NCBI Taxonomy" id="2126337"/>
    <lineage>
        <taxon>Bacteria</taxon>
        <taxon>Pseudomonadati</taxon>
        <taxon>Pseudomonadota</taxon>
        <taxon>Gammaproteobacteria</taxon>
        <taxon>Candidatus Kentrum</taxon>
    </lineage>
</organism>
<name>A0A450UBA2_9GAMM</name>
<accession>A0A450UBA2</accession>
<protein>
    <recommendedName>
        <fullName evidence="3">mRNA-degrading endonuclease RelE, toxin component of the RelBE toxin-antitoxin system</fullName>
    </recommendedName>
</protein>
<proteinExistence type="predicted"/>
<sequence length="120" mass="13647">MQSGVSAVLEIKQMAPAKYKICPIAWNILPMWKDICVNSPQDEQKIILDAVDTQLAYPPTVETGNRKSMRPNRLAPWELRIGDFKVFYDVVESPESCVYIRAIGIKAHNTLRIGKKVFEI</sequence>
<reference evidence="1" key="1">
    <citation type="submission" date="2019-02" db="EMBL/GenBank/DDBJ databases">
        <authorList>
            <person name="Gruber-Vodicka R. H."/>
            <person name="Seah K. B. B."/>
        </authorList>
    </citation>
    <scope>NUCLEOTIDE SEQUENCE</scope>
    <source>
        <strain evidence="1">BECK_SA2B15</strain>
        <strain evidence="2">BECK_SA2B20</strain>
    </source>
</reference>
<dbReference type="AlphaFoldDB" id="A0A450UBA2"/>
<dbReference type="EMBL" id="CAADFI010000013">
    <property type="protein sequence ID" value="VFJ91006.1"/>
    <property type="molecule type" value="Genomic_DNA"/>
</dbReference>
<evidence type="ECO:0000313" key="2">
    <source>
        <dbReference type="EMBL" id="VFJ91006.1"/>
    </source>
</evidence>